<keyword evidence="1 5" id="KW-0808">Transferase</keyword>
<sequence length="174" mass="18484">MADSQHQISPEGASVPVSGIQISPASPAEPEAAAMIRRHLSQMAAQSPEDSCHALDGSGLEEPGVQFFLARRDGQAVAMGALKSLGGGARELKSMHTLAEARGSGAGRAMLDFLLALARREDATGIYLETGSTDDYLPSRRLYESFGFVQCGPFADYGEDPWSVFMHLDLRAAA</sequence>
<dbReference type="SUPFAM" id="SSF55729">
    <property type="entry name" value="Acyl-CoA N-acyltransferases (Nat)"/>
    <property type="match status" value="1"/>
</dbReference>
<evidence type="ECO:0000313" key="5">
    <source>
        <dbReference type="EMBL" id="CUI00308.1"/>
    </source>
</evidence>
<dbReference type="GO" id="GO:0016747">
    <property type="term" value="F:acyltransferase activity, transferring groups other than amino-acyl groups"/>
    <property type="evidence" value="ECO:0007669"/>
    <property type="project" value="InterPro"/>
</dbReference>
<feature type="region of interest" description="Disordered" evidence="3">
    <location>
        <begin position="1"/>
        <end position="29"/>
    </location>
</feature>
<keyword evidence="2 5" id="KW-0012">Acyltransferase</keyword>
<dbReference type="InterPro" id="IPR016181">
    <property type="entry name" value="Acyl_CoA_acyltransferase"/>
</dbReference>
<evidence type="ECO:0000256" key="1">
    <source>
        <dbReference type="ARBA" id="ARBA00022679"/>
    </source>
</evidence>
<dbReference type="Pfam" id="PF00583">
    <property type="entry name" value="Acetyltransf_1"/>
    <property type="match status" value="1"/>
</dbReference>
<evidence type="ECO:0000313" key="6">
    <source>
        <dbReference type="Proteomes" id="UP000051326"/>
    </source>
</evidence>
<organism evidence="5 6">
    <name type="scientific">Leisingera aquaemixtae</name>
    <dbReference type="NCBI Taxonomy" id="1396826"/>
    <lineage>
        <taxon>Bacteria</taxon>
        <taxon>Pseudomonadati</taxon>
        <taxon>Pseudomonadota</taxon>
        <taxon>Alphaproteobacteria</taxon>
        <taxon>Rhodobacterales</taxon>
        <taxon>Roseobacteraceae</taxon>
        <taxon>Leisingera</taxon>
    </lineage>
</organism>
<dbReference type="PANTHER" id="PTHR43877:SF5">
    <property type="entry name" value="BLL8307 PROTEIN"/>
    <property type="match status" value="1"/>
</dbReference>
<evidence type="ECO:0000256" key="3">
    <source>
        <dbReference type="SAM" id="MobiDB-lite"/>
    </source>
</evidence>
<dbReference type="CDD" id="cd04301">
    <property type="entry name" value="NAT_SF"/>
    <property type="match status" value="1"/>
</dbReference>
<dbReference type="PANTHER" id="PTHR43877">
    <property type="entry name" value="AMINOALKYLPHOSPHONATE N-ACETYLTRANSFERASE-RELATED-RELATED"/>
    <property type="match status" value="1"/>
</dbReference>
<dbReference type="STRING" id="1396826.PHA8399_02435"/>
<dbReference type="InterPro" id="IPR000182">
    <property type="entry name" value="GNAT_dom"/>
</dbReference>
<accession>A0A0P1HXD5</accession>
<evidence type="ECO:0000256" key="2">
    <source>
        <dbReference type="ARBA" id="ARBA00023315"/>
    </source>
</evidence>
<protein>
    <submittedName>
        <fullName evidence="5">Putative N-acetyltransferase YsnE</fullName>
        <ecNumber evidence="5">2.3.1.-</ecNumber>
    </submittedName>
</protein>
<dbReference type="RefSeq" id="WP_058286391.1">
    <property type="nucleotide sequence ID" value="NZ_CYSR01000022.1"/>
</dbReference>
<name>A0A0P1HXD5_9RHOB</name>
<gene>
    <name evidence="5" type="primary">ysnE</name>
    <name evidence="5" type="ORF">PHA8399_02435</name>
</gene>
<dbReference type="Proteomes" id="UP000051326">
    <property type="component" value="Unassembled WGS sequence"/>
</dbReference>
<dbReference type="EC" id="2.3.1.-" evidence="5"/>
<proteinExistence type="predicted"/>
<dbReference type="AlphaFoldDB" id="A0A0P1HXD5"/>
<reference evidence="5 6" key="1">
    <citation type="submission" date="2015-09" db="EMBL/GenBank/DDBJ databases">
        <authorList>
            <consortium name="Swine Surveillance"/>
        </authorList>
    </citation>
    <scope>NUCLEOTIDE SEQUENCE [LARGE SCALE GENOMIC DNA]</scope>
    <source>
        <strain evidence="5 6">CECT 8399</strain>
    </source>
</reference>
<dbReference type="EMBL" id="CYSR01000022">
    <property type="protein sequence ID" value="CUI00308.1"/>
    <property type="molecule type" value="Genomic_DNA"/>
</dbReference>
<dbReference type="Gene3D" id="3.40.630.30">
    <property type="match status" value="1"/>
</dbReference>
<dbReference type="InterPro" id="IPR050832">
    <property type="entry name" value="Bact_Acetyltransf"/>
</dbReference>
<evidence type="ECO:0000259" key="4">
    <source>
        <dbReference type="PROSITE" id="PS51186"/>
    </source>
</evidence>
<dbReference type="PROSITE" id="PS51186">
    <property type="entry name" value="GNAT"/>
    <property type="match status" value="1"/>
</dbReference>
<feature type="domain" description="N-acetyltransferase" evidence="4">
    <location>
        <begin position="20"/>
        <end position="171"/>
    </location>
</feature>